<proteinExistence type="predicted"/>
<dbReference type="EMBL" id="AP019524">
    <property type="protein sequence ID" value="BBI90532.1"/>
    <property type="molecule type" value="Genomic_DNA"/>
</dbReference>
<reference evidence="1 2" key="1">
    <citation type="journal article" date="2019" name="Arch. Virol.">
        <title>A novel jumbo Tenacibaculum maritimum lytic phage with head-fiber-like appendages.</title>
        <authorList>
            <person name="Kawato Y."/>
            <person name="Istiqomah I."/>
            <person name="Gaafar A.Y."/>
            <person name="Hanaoka M."/>
            <person name="Ishimaru K."/>
            <person name="Yasuike M."/>
            <person name="Nishiki I."/>
            <person name="Nakamura Y."/>
            <person name="Fujiwara A."/>
            <person name="Nakai T."/>
        </authorList>
    </citation>
    <scope>NUCLEOTIDE SEQUENCE [LARGE SCALE GENOMIC DNA]</scope>
    <source>
        <strain evidence="1 2">PTm1</strain>
    </source>
</reference>
<keyword evidence="2" id="KW-1185">Reference proteome</keyword>
<evidence type="ECO:0000313" key="1">
    <source>
        <dbReference type="EMBL" id="BBI90532.1"/>
    </source>
</evidence>
<sequence>MKQTKIICGFPGVGKSHLYRNQMKYGLKILDSDSSTFDKTEFPDNYIKHIKENIGKADVILVSSHKEVRDALVAEKLPHYFVHPCISMNMVYKKRYEDRGSDEKFINLIMNNWDTWIREILDEEPSIYRTNIKIVYDTMTNVVTSLFNIETPNDIE</sequence>
<dbReference type="SUPFAM" id="SSF52540">
    <property type="entry name" value="P-loop containing nucleoside triphosphate hydrolases"/>
    <property type="match status" value="1"/>
</dbReference>
<dbReference type="GeneID" id="55802945"/>
<name>A0A5S9BZ27_9CAUD</name>
<dbReference type="InterPro" id="IPR027417">
    <property type="entry name" value="P-loop_NTPase"/>
</dbReference>
<evidence type="ECO:0000313" key="2">
    <source>
        <dbReference type="Proteomes" id="UP000422648"/>
    </source>
</evidence>
<protein>
    <submittedName>
        <fullName evidence="1">Uncharacterized protein</fullName>
    </submittedName>
</protein>
<dbReference type="RefSeq" id="YP_009873824.1">
    <property type="nucleotide sequence ID" value="NC_049340.1"/>
</dbReference>
<accession>A0A5S9BZ27</accession>
<dbReference type="Proteomes" id="UP000422648">
    <property type="component" value="Segment"/>
</dbReference>
<organism evidence="1 2">
    <name type="scientific">Tenacibaculum phage PTm1</name>
    <dbReference type="NCBI Taxonomy" id="2547425"/>
    <lineage>
        <taxon>Viruses</taxon>
        <taxon>Duplodnaviria</taxon>
        <taxon>Heunggongvirae</taxon>
        <taxon>Uroviricota</taxon>
        <taxon>Caudoviricetes</taxon>
        <taxon>Shirahamavirus</taxon>
        <taxon>Shirahamavirus PTm1</taxon>
    </lineage>
</organism>
<dbReference type="KEGG" id="vg:55802945"/>